<keyword evidence="3" id="KW-0175">Coiled coil</keyword>
<evidence type="ECO:0000256" key="5">
    <source>
        <dbReference type="SAM" id="Phobius"/>
    </source>
</evidence>
<feature type="transmembrane region" description="Helical" evidence="5">
    <location>
        <begin position="597"/>
        <end position="618"/>
    </location>
</feature>
<feature type="coiled-coil region" evidence="3">
    <location>
        <begin position="75"/>
        <end position="109"/>
    </location>
</feature>
<dbReference type="SUPFAM" id="SSF57701">
    <property type="entry name" value="Zn2/Cys6 DNA-binding domain"/>
    <property type="match status" value="1"/>
</dbReference>
<dbReference type="SMART" id="SM00066">
    <property type="entry name" value="GAL4"/>
    <property type="match status" value="1"/>
</dbReference>
<dbReference type="HOGENOM" id="CLU_322623_0_0_1"/>
<keyword evidence="2" id="KW-0539">Nucleus</keyword>
<reference evidence="7 8" key="1">
    <citation type="journal article" date="2011" name="Proc. Natl. Acad. Sci. U.S.A.">
        <title>Comparative genomics of xylose-fermenting fungi for enhanced biofuel production.</title>
        <authorList>
            <person name="Wohlbach D.J."/>
            <person name="Kuo A."/>
            <person name="Sato T.K."/>
            <person name="Potts K.M."/>
            <person name="Salamov A.A."/>
            <person name="LaButti K.M."/>
            <person name="Sun H."/>
            <person name="Clum A."/>
            <person name="Pangilinan J.L."/>
            <person name="Lindquist E.A."/>
            <person name="Lucas S."/>
            <person name="Lapidus A."/>
            <person name="Jin M."/>
            <person name="Gunawan C."/>
            <person name="Balan V."/>
            <person name="Dale B.E."/>
            <person name="Jeffries T.W."/>
            <person name="Zinkel R."/>
            <person name="Barry K.W."/>
            <person name="Grigoriev I.V."/>
            <person name="Gasch A.P."/>
        </authorList>
    </citation>
    <scope>NUCLEOTIDE SEQUENCE [LARGE SCALE GENOMIC DNA]</scope>
    <source>
        <strain evidence="8">ATCC 10573 / BCRC 21748 / CBS 615 / JCM 9827 / NBRC 10315 / NRRL Y-1498 / VKM Y-70</strain>
    </source>
</reference>
<dbReference type="PROSITE" id="PS00463">
    <property type="entry name" value="ZN2_CY6_FUNGAL_1"/>
    <property type="match status" value="1"/>
</dbReference>
<sequence length="897" mass="104302">MAETYPISCISCRRKKVKCNKHKPCNQCKKRQIVCQFPSTFRNIQIKENEYDDKLDNVATSQFDNHEGDNQSMKIKKLNSEKAEILNKNYQLNEHVKQLTKQLESMNVQSNYFIEDLENSSSSDPSKSSKPPSTYKPESFKISGETSELGNKYYGPQSSSFMIETLKNTQFINDNNSSRNYLDIDSDIKFEGSLIKKPLPKLKPGISTSENLNIIYRLVEKFFSNLSSNYYKTFISKHQLLDFVRDYPNIDNNIWENDDDLLLLIMVLIISIIRITPVELRDIFNLPSSECGAYIDNLIHNDLIYNFEKLRHNLVNESTLTIQSYILCTEYYFIEQRYEECWSMMFHTCSIAYSIGLHVTQRLKLNKLNDIDLNTNIDTTLDENEYDEMEDITKLKIWFSLRILSDKVCSVLGRPNPISFQVNSIILKYNQNYSNINLRKNTTSILLRIGLSECLRLSNMMLIENFMIDFTMTDLLNLSSEFEKEIYLLELYLTEIENDSSHASTEIVSSTTSNSSGGHGGVSEIVGSVSTSYEINDSNGSDGHDSFNELSYDESNYLPIKIEKIDLLNDLVVFYINKAKLFEPFIVKFNKADDDSILILTNLTNSIINFLKLIITIFREFEEKISKKRVYYLKVGKYFRINFPFLNSFIYQGIVIIFTMLNYKSKDFAKLKFNEKFDNQGFLKSLKSQLTILLDINQSFEERIWSINTIYLINRNLGLIESIEKHIYQNNFDEEFANALLNQPNFQQQQSQSAANNLGIINGSPISINSNTQCTSNYLMNFNFNDPFWITNPDNLPYYLGSPNQEFHNQAEEETKHNNFKDMEIDSESRGSFRSTQFIQNQTHHEQPLTQPGKEFTSLNDQFNQTQIGKPKLSFDEEKHKKIKLDDFIHSEFDKQN</sequence>
<dbReference type="Proteomes" id="UP000000707">
    <property type="component" value="Unassembled WGS sequence"/>
</dbReference>
<feature type="region of interest" description="Disordered" evidence="4">
    <location>
        <begin position="117"/>
        <end position="140"/>
    </location>
</feature>
<dbReference type="GO" id="GO:0005634">
    <property type="term" value="C:nucleus"/>
    <property type="evidence" value="ECO:0007669"/>
    <property type="project" value="UniProtKB-SubCell"/>
</dbReference>
<evidence type="ECO:0000259" key="6">
    <source>
        <dbReference type="PROSITE" id="PS50048"/>
    </source>
</evidence>
<dbReference type="InterPro" id="IPR050613">
    <property type="entry name" value="Sec_Metabolite_Reg"/>
</dbReference>
<evidence type="ECO:0000256" key="2">
    <source>
        <dbReference type="ARBA" id="ARBA00023242"/>
    </source>
</evidence>
<keyword evidence="5" id="KW-0812">Transmembrane</keyword>
<evidence type="ECO:0000313" key="8">
    <source>
        <dbReference type="Proteomes" id="UP000000707"/>
    </source>
</evidence>
<dbReference type="EMBL" id="GL996512">
    <property type="protein sequence ID" value="EGV65793.1"/>
    <property type="molecule type" value="Genomic_DNA"/>
</dbReference>
<dbReference type="CDD" id="cd12148">
    <property type="entry name" value="fungal_TF_MHR"/>
    <property type="match status" value="1"/>
</dbReference>
<dbReference type="STRING" id="590646.G3AY89"/>
<dbReference type="OrthoDB" id="435881at2759"/>
<keyword evidence="5" id="KW-1133">Transmembrane helix</keyword>
<name>G3AY89_CANTC</name>
<proteinExistence type="predicted"/>
<keyword evidence="8" id="KW-1185">Reference proteome</keyword>
<keyword evidence="5" id="KW-0472">Membrane</keyword>
<evidence type="ECO:0000313" key="7">
    <source>
        <dbReference type="EMBL" id="EGV65793.1"/>
    </source>
</evidence>
<dbReference type="GO" id="GO:0008270">
    <property type="term" value="F:zinc ion binding"/>
    <property type="evidence" value="ECO:0007669"/>
    <property type="project" value="InterPro"/>
</dbReference>
<organism evidence="8">
    <name type="scientific">Candida tenuis (strain ATCC 10573 / BCRC 21748 / CBS 615 / JCM 9827 / NBRC 10315 / NRRL Y-1498 / VKM Y-70)</name>
    <name type="common">Yeast</name>
    <name type="synonym">Yamadazyma tenuis</name>
    <dbReference type="NCBI Taxonomy" id="590646"/>
    <lineage>
        <taxon>Eukaryota</taxon>
        <taxon>Fungi</taxon>
        <taxon>Dikarya</taxon>
        <taxon>Ascomycota</taxon>
        <taxon>Saccharomycotina</taxon>
        <taxon>Pichiomycetes</taxon>
        <taxon>Debaryomycetaceae</taxon>
        <taxon>Yamadazyma</taxon>
    </lineage>
</organism>
<dbReference type="PROSITE" id="PS50048">
    <property type="entry name" value="ZN2_CY6_FUNGAL_2"/>
    <property type="match status" value="1"/>
</dbReference>
<dbReference type="PANTHER" id="PTHR31001:SF88">
    <property type="entry name" value="TRANSCRIPTION FACTOR PDR3"/>
    <property type="match status" value="1"/>
</dbReference>
<dbReference type="AlphaFoldDB" id="G3AY89"/>
<gene>
    <name evidence="7" type="ORF">CANTEDRAFT_133212</name>
</gene>
<evidence type="ECO:0000256" key="1">
    <source>
        <dbReference type="ARBA" id="ARBA00004123"/>
    </source>
</evidence>
<dbReference type="Pfam" id="PF00172">
    <property type="entry name" value="Zn_clus"/>
    <property type="match status" value="1"/>
</dbReference>
<dbReference type="InterPro" id="IPR036864">
    <property type="entry name" value="Zn2-C6_fun-type_DNA-bd_sf"/>
</dbReference>
<dbReference type="Gene3D" id="4.10.240.10">
    <property type="entry name" value="Zn(2)-C6 fungal-type DNA-binding domain"/>
    <property type="match status" value="1"/>
</dbReference>
<feature type="transmembrane region" description="Helical" evidence="5">
    <location>
        <begin position="639"/>
        <end position="661"/>
    </location>
</feature>
<protein>
    <recommendedName>
        <fullName evidence="6">Zn(2)-C6 fungal-type domain-containing protein</fullName>
    </recommendedName>
</protein>
<dbReference type="eggNOG" id="ENOG502SE2D">
    <property type="taxonomic scope" value="Eukaryota"/>
</dbReference>
<evidence type="ECO:0000256" key="3">
    <source>
        <dbReference type="SAM" id="Coils"/>
    </source>
</evidence>
<dbReference type="PANTHER" id="PTHR31001">
    <property type="entry name" value="UNCHARACTERIZED TRANSCRIPTIONAL REGULATORY PROTEIN"/>
    <property type="match status" value="1"/>
</dbReference>
<dbReference type="InterPro" id="IPR001138">
    <property type="entry name" value="Zn2Cys6_DnaBD"/>
</dbReference>
<feature type="domain" description="Zn(2)-C6 fungal-type" evidence="6">
    <location>
        <begin position="8"/>
        <end position="37"/>
    </location>
</feature>
<comment type="subcellular location">
    <subcellularLocation>
        <location evidence="1">Nucleus</location>
    </subcellularLocation>
</comment>
<evidence type="ECO:0000256" key="4">
    <source>
        <dbReference type="SAM" id="MobiDB-lite"/>
    </source>
</evidence>
<dbReference type="CDD" id="cd00067">
    <property type="entry name" value="GAL4"/>
    <property type="match status" value="1"/>
</dbReference>
<feature type="compositionally biased region" description="Low complexity" evidence="4">
    <location>
        <begin position="120"/>
        <end position="137"/>
    </location>
</feature>
<dbReference type="GO" id="GO:0000981">
    <property type="term" value="F:DNA-binding transcription factor activity, RNA polymerase II-specific"/>
    <property type="evidence" value="ECO:0007669"/>
    <property type="project" value="InterPro"/>
</dbReference>
<accession>G3AY89</accession>